<comment type="caution">
    <text evidence="1">The sequence shown here is derived from an EMBL/GenBank/DDBJ whole genome shotgun (WGS) entry which is preliminary data.</text>
</comment>
<gene>
    <name evidence="1" type="ORF">DM826_06450</name>
</gene>
<reference evidence="1 2" key="1">
    <citation type="submission" date="2018-06" db="EMBL/GenBank/DDBJ databases">
        <title>Halonotius sp. F13-13 a new haloarchaeeon isolated from a solar saltern from Isla Cristina, Huelva, Spain.</title>
        <authorList>
            <person name="Duran-Viseras A."/>
            <person name="Sanchez-Porro C."/>
            <person name="Ventosa A."/>
        </authorList>
    </citation>
    <scope>NUCLEOTIDE SEQUENCE [LARGE SCALE GENOMIC DNA]</scope>
    <source>
        <strain evidence="1 2">F13-13</strain>
    </source>
</reference>
<accession>A0A3A6Q237</accession>
<sequence length="66" mass="7086">MAGDKACGMATATNSVEPNRCPFCERPIGSAGAGFMEHIESHPECNEAFELWRERVDGDMPGGWAG</sequence>
<protein>
    <submittedName>
        <fullName evidence="1">Uncharacterized protein</fullName>
    </submittedName>
</protein>
<dbReference type="Proteomes" id="UP000276588">
    <property type="component" value="Unassembled WGS sequence"/>
</dbReference>
<name>A0A3A6Q237_9EURY</name>
<dbReference type="AlphaFoldDB" id="A0A3A6Q237"/>
<evidence type="ECO:0000313" key="1">
    <source>
        <dbReference type="EMBL" id="RJX43245.1"/>
    </source>
</evidence>
<dbReference type="EMBL" id="QKNY01000009">
    <property type="protein sequence ID" value="RJX43245.1"/>
    <property type="molecule type" value="Genomic_DNA"/>
</dbReference>
<organism evidence="1 2">
    <name type="scientific">Halonotius aquaticus</name>
    <dbReference type="NCBI Taxonomy" id="2216978"/>
    <lineage>
        <taxon>Archaea</taxon>
        <taxon>Methanobacteriati</taxon>
        <taxon>Methanobacteriota</taxon>
        <taxon>Stenosarchaea group</taxon>
        <taxon>Halobacteria</taxon>
        <taxon>Halobacteriales</taxon>
        <taxon>Haloferacaceae</taxon>
        <taxon>Halonotius</taxon>
    </lineage>
</organism>
<dbReference type="Pfam" id="PF24333">
    <property type="entry name" value="DUF7501"/>
    <property type="match status" value="1"/>
</dbReference>
<dbReference type="InterPro" id="IPR055924">
    <property type="entry name" value="DUF7501"/>
</dbReference>
<proteinExistence type="predicted"/>
<keyword evidence="2" id="KW-1185">Reference proteome</keyword>
<evidence type="ECO:0000313" key="2">
    <source>
        <dbReference type="Proteomes" id="UP000276588"/>
    </source>
</evidence>